<dbReference type="InterPro" id="IPR040504">
    <property type="entry name" value="TFIIF_beta_N"/>
</dbReference>
<dbReference type="GO" id="GO:0006368">
    <property type="term" value="P:transcription elongation by RNA polymerase II"/>
    <property type="evidence" value="ECO:0007669"/>
    <property type="project" value="UniProtKB-ARBA"/>
</dbReference>
<dbReference type="SUPFAM" id="SSF50916">
    <property type="entry name" value="Rap30/74 interaction domains"/>
    <property type="match status" value="2"/>
</dbReference>
<reference evidence="12" key="2">
    <citation type="journal article" date="2021" name="World Allergy Organ. J.">
        <title>Chromosome-level assembly of Dermatophagoides farinae genome and transcriptome reveals two novel allergens Der f 37 and Der f 39.</title>
        <authorList>
            <person name="Chen J."/>
            <person name="Cai Z."/>
            <person name="Fan D."/>
            <person name="Hu J."/>
            <person name="Hou Y."/>
            <person name="He Y."/>
            <person name="Zhang Z."/>
            <person name="Zhao Z."/>
            <person name="Gao P."/>
            <person name="Hu W."/>
            <person name="Sun J."/>
            <person name="Li J."/>
            <person name="Ji K."/>
        </authorList>
    </citation>
    <scope>NUCLEOTIDE SEQUENCE</scope>
    <source>
        <strain evidence="12">JKM2019</strain>
    </source>
</reference>
<dbReference type="FunFam" id="1.10.10.10:FF:000035">
    <property type="entry name" value="General transcription factor IIF subunit 2"/>
    <property type="match status" value="1"/>
</dbReference>
<name>A0A9D4SFN5_DERFA</name>
<feature type="domain" description="TFIIF beta subunit HTH" evidence="10">
    <location>
        <begin position="227"/>
        <end position="290"/>
    </location>
</feature>
<dbReference type="InterPro" id="IPR011039">
    <property type="entry name" value="TFIIF_interaction"/>
</dbReference>
<dbReference type="Gene3D" id="1.10.10.10">
    <property type="entry name" value="Winged helix-like DNA-binding domain superfamily/Winged helix DNA-binding domain"/>
    <property type="match status" value="1"/>
</dbReference>
<gene>
    <name evidence="12" type="ORF">HUG17_4014</name>
</gene>
<sequence>MELDCQNAARGVWLVKVPKYISQRWSKQKPMTEIGRLNITRNSLGKMEVLFNLSDQVIRTDPNQDSAPSSSSSSTSTTKTSTNNKSSSTTSALTTTITTVSSTSSSSSSTTATTTTIGKTNKPTTTSIPAEHKFAVSNINHQTLAIFSQDENNKLALEGQVVQKGECRPIGDAHYMNLKKETIRRASQPTKIVQKLDRAINNFKPITFHRSELDNERKKMNEGKKMRDDKEIVQNTLFTAFEKHQYYNIKDLERLTKQPVPYLKEILKEICNYNAKNPHKNMWELKPQFRHYAKNNNKDN</sequence>
<comment type="caution">
    <text evidence="12">The sequence shown here is derived from an EMBL/GenBank/DDBJ whole genome shotgun (WGS) entry which is preliminary data.</text>
</comment>
<dbReference type="CDD" id="cd07980">
    <property type="entry name" value="TFIIF_beta"/>
    <property type="match status" value="1"/>
</dbReference>
<evidence type="ECO:0000259" key="10">
    <source>
        <dbReference type="Pfam" id="PF02270"/>
    </source>
</evidence>
<evidence type="ECO:0000256" key="9">
    <source>
        <dbReference type="SAM" id="MobiDB-lite"/>
    </source>
</evidence>
<evidence type="ECO:0000256" key="4">
    <source>
        <dbReference type="ARBA" id="ARBA00023015"/>
    </source>
</evidence>
<comment type="subcellular location">
    <subcellularLocation>
        <location evidence="1">Nucleus</location>
    </subcellularLocation>
</comment>
<dbReference type="PANTHER" id="PTHR10445:SF0">
    <property type="entry name" value="GENERAL TRANSCRIPTION FACTOR IIF SUBUNIT 2"/>
    <property type="match status" value="1"/>
</dbReference>
<proteinExistence type="inferred from homology"/>
<evidence type="ECO:0000256" key="8">
    <source>
        <dbReference type="ARBA" id="ARBA00033388"/>
    </source>
</evidence>
<dbReference type="GO" id="GO:0003677">
    <property type="term" value="F:DNA binding"/>
    <property type="evidence" value="ECO:0007669"/>
    <property type="project" value="UniProtKB-KW"/>
</dbReference>
<dbReference type="Pfam" id="PF02270">
    <property type="entry name" value="TFIIF_beta"/>
    <property type="match status" value="1"/>
</dbReference>
<feature type="domain" description="TFIIF beta subunit N-terminal" evidence="11">
    <location>
        <begin position="10"/>
        <end position="164"/>
    </location>
</feature>
<keyword evidence="4" id="KW-0805">Transcription regulation</keyword>
<dbReference type="Pfam" id="PF17683">
    <property type="entry name" value="TFIIF_beta_N"/>
    <property type="match status" value="1"/>
</dbReference>
<dbReference type="PANTHER" id="PTHR10445">
    <property type="entry name" value="GENERAL TRANSCRIPTION FACTOR IIF SUBUNIT 2"/>
    <property type="match status" value="1"/>
</dbReference>
<dbReference type="Proteomes" id="UP000828236">
    <property type="component" value="Unassembled WGS sequence"/>
</dbReference>
<feature type="compositionally biased region" description="Low complexity" evidence="9">
    <location>
        <begin position="66"/>
        <end position="126"/>
    </location>
</feature>
<evidence type="ECO:0000256" key="2">
    <source>
        <dbReference type="ARBA" id="ARBA00009543"/>
    </source>
</evidence>
<dbReference type="GO" id="GO:0005674">
    <property type="term" value="C:transcription factor TFIIF complex"/>
    <property type="evidence" value="ECO:0007669"/>
    <property type="project" value="InterPro"/>
</dbReference>
<dbReference type="AlphaFoldDB" id="A0A9D4SFN5"/>
<evidence type="ECO:0000256" key="6">
    <source>
        <dbReference type="ARBA" id="ARBA00023163"/>
    </source>
</evidence>
<keyword evidence="7" id="KW-0539">Nucleus</keyword>
<dbReference type="GO" id="GO:0006367">
    <property type="term" value="P:transcription initiation at RNA polymerase II promoter"/>
    <property type="evidence" value="ECO:0007669"/>
    <property type="project" value="InterPro"/>
</dbReference>
<evidence type="ECO:0000256" key="3">
    <source>
        <dbReference type="ARBA" id="ARBA00020815"/>
    </source>
</evidence>
<dbReference type="InterPro" id="IPR036390">
    <property type="entry name" value="WH_DNA-bd_sf"/>
</dbReference>
<keyword evidence="6" id="KW-0804">Transcription</keyword>
<evidence type="ECO:0000313" key="12">
    <source>
        <dbReference type="EMBL" id="KAH7639981.1"/>
    </source>
</evidence>
<evidence type="ECO:0000256" key="1">
    <source>
        <dbReference type="ARBA" id="ARBA00004123"/>
    </source>
</evidence>
<comment type="similarity">
    <text evidence="2">Belongs to the TFIIF beta subunit family.</text>
</comment>
<evidence type="ECO:0000256" key="5">
    <source>
        <dbReference type="ARBA" id="ARBA00023125"/>
    </source>
</evidence>
<reference evidence="12" key="1">
    <citation type="submission" date="2020-06" db="EMBL/GenBank/DDBJ databases">
        <authorList>
            <person name="Ji K."/>
            <person name="Li J."/>
        </authorList>
    </citation>
    <scope>NUCLEOTIDE SEQUENCE</scope>
    <source>
        <strain evidence="12">JKM2019</strain>
        <tissue evidence="12">Whole body</tissue>
    </source>
</reference>
<dbReference type="EMBL" id="SDOV01000007">
    <property type="protein sequence ID" value="KAH7639981.1"/>
    <property type="molecule type" value="Genomic_DNA"/>
</dbReference>
<dbReference type="InterPro" id="IPR003196">
    <property type="entry name" value="TFIIF_beta"/>
</dbReference>
<organism evidence="12">
    <name type="scientific">Dermatophagoides farinae</name>
    <name type="common">American house dust mite</name>
    <dbReference type="NCBI Taxonomy" id="6954"/>
    <lineage>
        <taxon>Eukaryota</taxon>
        <taxon>Metazoa</taxon>
        <taxon>Ecdysozoa</taxon>
        <taxon>Arthropoda</taxon>
        <taxon>Chelicerata</taxon>
        <taxon>Arachnida</taxon>
        <taxon>Acari</taxon>
        <taxon>Acariformes</taxon>
        <taxon>Sarcoptiformes</taxon>
        <taxon>Astigmata</taxon>
        <taxon>Psoroptidia</taxon>
        <taxon>Analgoidea</taxon>
        <taxon>Pyroglyphidae</taxon>
        <taxon>Dermatophagoidinae</taxon>
        <taxon>Dermatophagoides</taxon>
    </lineage>
</organism>
<accession>A0A9D4SFN5</accession>
<dbReference type="OrthoDB" id="26094at2759"/>
<dbReference type="SUPFAM" id="SSF46785">
    <property type="entry name" value="Winged helix' DNA-binding domain"/>
    <property type="match status" value="1"/>
</dbReference>
<keyword evidence="5" id="KW-0238">DNA-binding</keyword>
<dbReference type="InterPro" id="IPR040450">
    <property type="entry name" value="TFIIF_beta_HTH"/>
</dbReference>
<protein>
    <recommendedName>
        <fullName evidence="3">General transcription factor IIF subunit 2</fullName>
    </recommendedName>
    <alternativeName>
        <fullName evidence="8">Transcription initiation factor IIF subunit beta</fullName>
    </alternativeName>
</protein>
<evidence type="ECO:0000256" key="7">
    <source>
        <dbReference type="ARBA" id="ARBA00023242"/>
    </source>
</evidence>
<feature type="region of interest" description="Disordered" evidence="9">
    <location>
        <begin position="60"/>
        <end position="126"/>
    </location>
</feature>
<dbReference type="InterPro" id="IPR036388">
    <property type="entry name" value="WH-like_DNA-bd_sf"/>
</dbReference>
<evidence type="ECO:0000259" key="11">
    <source>
        <dbReference type="Pfam" id="PF17683"/>
    </source>
</evidence>